<dbReference type="Gene3D" id="3.40.50.2000">
    <property type="entry name" value="Glycogen Phosphorylase B"/>
    <property type="match status" value="1"/>
</dbReference>
<dbReference type="CDD" id="cd03801">
    <property type="entry name" value="GT4_PimA-like"/>
    <property type="match status" value="1"/>
</dbReference>
<sequence>MEINKIIITNLPAFYKINLFNKISECEKIFVVFTGKTAEVRNEDFFKKDLIKFDYIDLSGRSSSIKYLLLLKLLITANYKELVIGGWDEPLLYIAAFFSPKKKNSVIVESSIYESQTQGLKAEIKKFFLKRQNCAYASGKSQIQLLKALGFNGAIKKTKGVGIFNYVNQPVYEGRKNVKDFLYVGRLSEEKNLSLLMRVFSQLADFNLHIIGFGPLEKHLKSTAPKNVKFYGSIDNNKLHIYYTNFDVLLLPSKSEPWGLVVEEALNNGMPVIASNKVGCVDEVLVDGYNGLVFTLDDNSDDNLRNTILQIADIITYNKFRHNISDMDFSKISDEQVKIYTR</sequence>
<dbReference type="EMBL" id="JAOTEM010000004">
    <property type="protein sequence ID" value="MCU7618703.1"/>
    <property type="molecule type" value="Genomic_DNA"/>
</dbReference>
<organism evidence="2 3">
    <name type="scientific">Chryseobacterium edaphi</name>
    <dbReference type="NCBI Taxonomy" id="2976532"/>
    <lineage>
        <taxon>Bacteria</taxon>
        <taxon>Pseudomonadati</taxon>
        <taxon>Bacteroidota</taxon>
        <taxon>Flavobacteriia</taxon>
        <taxon>Flavobacteriales</taxon>
        <taxon>Weeksellaceae</taxon>
        <taxon>Chryseobacterium group</taxon>
        <taxon>Chryseobacterium</taxon>
    </lineage>
</organism>
<dbReference type="PANTHER" id="PTHR45947:SF3">
    <property type="entry name" value="SULFOQUINOVOSYL TRANSFERASE SQD2"/>
    <property type="match status" value="1"/>
</dbReference>
<dbReference type="InterPro" id="IPR001296">
    <property type="entry name" value="Glyco_trans_1"/>
</dbReference>
<feature type="domain" description="Glycosyl transferase family 1" evidence="1">
    <location>
        <begin position="176"/>
        <end position="311"/>
    </location>
</feature>
<protein>
    <submittedName>
        <fullName evidence="2">Glycosyltransferase</fullName>
    </submittedName>
</protein>
<proteinExistence type="predicted"/>
<dbReference type="Pfam" id="PF00534">
    <property type="entry name" value="Glycos_transf_1"/>
    <property type="match status" value="1"/>
</dbReference>
<dbReference type="InterPro" id="IPR050194">
    <property type="entry name" value="Glycosyltransferase_grp1"/>
</dbReference>
<dbReference type="SUPFAM" id="SSF53756">
    <property type="entry name" value="UDP-Glycosyltransferase/glycogen phosphorylase"/>
    <property type="match status" value="1"/>
</dbReference>
<evidence type="ECO:0000313" key="2">
    <source>
        <dbReference type="EMBL" id="MCU7618703.1"/>
    </source>
</evidence>
<gene>
    <name evidence="2" type="ORF">NZ698_16020</name>
</gene>
<dbReference type="Proteomes" id="UP001208649">
    <property type="component" value="Unassembled WGS sequence"/>
</dbReference>
<evidence type="ECO:0000313" key="3">
    <source>
        <dbReference type="Proteomes" id="UP001208649"/>
    </source>
</evidence>
<name>A0ABT2W910_9FLAO</name>
<dbReference type="RefSeq" id="WP_263004209.1">
    <property type="nucleotide sequence ID" value="NZ_JAOTEM010000004.1"/>
</dbReference>
<reference evidence="3" key="1">
    <citation type="submission" date="2023-07" db="EMBL/GenBank/DDBJ databases">
        <title>Chryseobacterium sp. strain PBS4-4 Genome sequencing and assembly.</title>
        <authorList>
            <person name="Jung Y."/>
        </authorList>
    </citation>
    <scope>NUCLEOTIDE SEQUENCE [LARGE SCALE GENOMIC DNA]</scope>
    <source>
        <strain evidence="3">PBS4-4</strain>
    </source>
</reference>
<accession>A0ABT2W910</accession>
<dbReference type="PANTHER" id="PTHR45947">
    <property type="entry name" value="SULFOQUINOVOSYL TRANSFERASE SQD2"/>
    <property type="match status" value="1"/>
</dbReference>
<comment type="caution">
    <text evidence="2">The sequence shown here is derived from an EMBL/GenBank/DDBJ whole genome shotgun (WGS) entry which is preliminary data.</text>
</comment>
<evidence type="ECO:0000259" key="1">
    <source>
        <dbReference type="Pfam" id="PF00534"/>
    </source>
</evidence>
<keyword evidence="3" id="KW-1185">Reference proteome</keyword>